<keyword evidence="8" id="KW-0238">DNA-binding</keyword>
<dbReference type="SMART" id="SM00355">
    <property type="entry name" value="ZnF_C2H2"/>
    <property type="match status" value="6"/>
</dbReference>
<dbReference type="FunFam" id="3.30.160.60:FF:000630">
    <property type="entry name" value="Zinc finger protein 180"/>
    <property type="match status" value="1"/>
</dbReference>
<evidence type="ECO:0000256" key="1">
    <source>
        <dbReference type="ARBA" id="ARBA00004123"/>
    </source>
</evidence>
<comment type="subcellular location">
    <subcellularLocation>
        <location evidence="1">Nucleus</location>
    </subcellularLocation>
</comment>
<dbReference type="Gene3D" id="3.30.160.60">
    <property type="entry name" value="Classic Zinc Finger"/>
    <property type="match status" value="5"/>
</dbReference>
<feature type="domain" description="C2H2-type" evidence="12">
    <location>
        <begin position="200"/>
        <end position="227"/>
    </location>
</feature>
<evidence type="ECO:0000259" key="12">
    <source>
        <dbReference type="PROSITE" id="PS50157"/>
    </source>
</evidence>
<organism evidence="13 14">
    <name type="scientific">Trichonephila inaurata madagascariensis</name>
    <dbReference type="NCBI Taxonomy" id="2747483"/>
    <lineage>
        <taxon>Eukaryota</taxon>
        <taxon>Metazoa</taxon>
        <taxon>Ecdysozoa</taxon>
        <taxon>Arthropoda</taxon>
        <taxon>Chelicerata</taxon>
        <taxon>Arachnida</taxon>
        <taxon>Araneae</taxon>
        <taxon>Araneomorphae</taxon>
        <taxon>Entelegynae</taxon>
        <taxon>Araneoidea</taxon>
        <taxon>Nephilidae</taxon>
        <taxon>Trichonephila</taxon>
        <taxon>Trichonephila inaurata</taxon>
    </lineage>
</organism>
<evidence type="ECO:0000256" key="4">
    <source>
        <dbReference type="ARBA" id="ARBA00022737"/>
    </source>
</evidence>
<evidence type="ECO:0000313" key="14">
    <source>
        <dbReference type="Proteomes" id="UP000886998"/>
    </source>
</evidence>
<keyword evidence="4" id="KW-0677">Repeat</keyword>
<evidence type="ECO:0000256" key="8">
    <source>
        <dbReference type="ARBA" id="ARBA00023125"/>
    </source>
</evidence>
<dbReference type="InterPro" id="IPR013087">
    <property type="entry name" value="Znf_C2H2_type"/>
</dbReference>
<comment type="similarity">
    <text evidence="2">Belongs to the krueppel C2H2-type zinc-finger protein family.</text>
</comment>
<evidence type="ECO:0000256" key="2">
    <source>
        <dbReference type="ARBA" id="ARBA00006991"/>
    </source>
</evidence>
<feature type="domain" description="C2H2-type" evidence="12">
    <location>
        <begin position="89"/>
        <end position="116"/>
    </location>
</feature>
<dbReference type="PANTHER" id="PTHR24394">
    <property type="entry name" value="ZINC FINGER PROTEIN"/>
    <property type="match status" value="1"/>
</dbReference>
<dbReference type="PROSITE" id="PS50157">
    <property type="entry name" value="ZINC_FINGER_C2H2_2"/>
    <property type="match status" value="6"/>
</dbReference>
<keyword evidence="14" id="KW-1185">Reference proteome</keyword>
<dbReference type="AlphaFoldDB" id="A0A8X6YEQ7"/>
<evidence type="ECO:0000256" key="9">
    <source>
        <dbReference type="ARBA" id="ARBA00023163"/>
    </source>
</evidence>
<keyword evidence="3" id="KW-0479">Metal-binding</keyword>
<dbReference type="GO" id="GO:0000981">
    <property type="term" value="F:DNA-binding transcription factor activity, RNA polymerase II-specific"/>
    <property type="evidence" value="ECO:0007669"/>
    <property type="project" value="TreeGrafter"/>
</dbReference>
<dbReference type="OrthoDB" id="8113227at2759"/>
<feature type="domain" description="C2H2-type" evidence="12">
    <location>
        <begin position="144"/>
        <end position="171"/>
    </location>
</feature>
<feature type="domain" description="C2H2-type" evidence="12">
    <location>
        <begin position="12"/>
        <end position="39"/>
    </location>
</feature>
<dbReference type="Pfam" id="PF00096">
    <property type="entry name" value="zf-C2H2"/>
    <property type="match status" value="3"/>
</dbReference>
<accession>A0A8X6YEQ7</accession>
<gene>
    <name evidence="13" type="primary">NCL1_36155</name>
    <name evidence="13" type="ORF">TNIN_491241</name>
</gene>
<evidence type="ECO:0000256" key="10">
    <source>
        <dbReference type="ARBA" id="ARBA00023242"/>
    </source>
</evidence>
<dbReference type="GO" id="GO:0003677">
    <property type="term" value="F:DNA binding"/>
    <property type="evidence" value="ECO:0007669"/>
    <property type="project" value="UniProtKB-KW"/>
</dbReference>
<dbReference type="EMBL" id="BMAV01018529">
    <property type="protein sequence ID" value="GFY70943.1"/>
    <property type="molecule type" value="Genomic_DNA"/>
</dbReference>
<evidence type="ECO:0000256" key="11">
    <source>
        <dbReference type="PROSITE-ProRule" id="PRU00042"/>
    </source>
</evidence>
<keyword evidence="7" id="KW-0805">Transcription regulation</keyword>
<keyword evidence="10" id="KW-0539">Nucleus</keyword>
<protein>
    <submittedName>
        <fullName evidence="13">Zinc finger protein</fullName>
    </submittedName>
</protein>
<dbReference type="PANTHER" id="PTHR24394:SF44">
    <property type="entry name" value="ZINC FINGER PROTEIN 271-LIKE"/>
    <property type="match status" value="1"/>
</dbReference>
<keyword evidence="5 11" id="KW-0863">Zinc-finger</keyword>
<dbReference type="Proteomes" id="UP000886998">
    <property type="component" value="Unassembled WGS sequence"/>
</dbReference>
<feature type="domain" description="C2H2-type" evidence="12">
    <location>
        <begin position="117"/>
        <end position="139"/>
    </location>
</feature>
<dbReference type="Pfam" id="PF13913">
    <property type="entry name" value="zf-C2HC_2"/>
    <property type="match status" value="1"/>
</dbReference>
<evidence type="ECO:0000256" key="5">
    <source>
        <dbReference type="ARBA" id="ARBA00022771"/>
    </source>
</evidence>
<dbReference type="SUPFAM" id="SSF57667">
    <property type="entry name" value="beta-beta-alpha zinc fingers"/>
    <property type="match status" value="3"/>
</dbReference>
<name>A0A8X6YEQ7_9ARAC</name>
<sequence>MSLNCDTRKEIHICLVCDEKFEQKDILKVHLKNHTYKVENFNLSATEAPESFELESCSDELFPNEYFFDEVTLNDQINKTVPIKFKEIHVCSTCGKEFKRKDHLKKHYIIHSGKRPFICFVCGKDFARKDRFKDHCTTHLSNGWSCYFCGRMFSQRYILRKHEMIHRGVKPYSCDLCDRKFSRKNDLLRHGTSHSGEKTNFCEICGKGFSQKRLLKRHLRIHKSNDQIK</sequence>
<evidence type="ECO:0000256" key="3">
    <source>
        <dbReference type="ARBA" id="ARBA00022723"/>
    </source>
</evidence>
<comment type="caution">
    <text evidence="13">The sequence shown here is derived from an EMBL/GenBank/DDBJ whole genome shotgun (WGS) entry which is preliminary data.</text>
</comment>
<keyword evidence="6" id="KW-0862">Zinc</keyword>
<evidence type="ECO:0000256" key="6">
    <source>
        <dbReference type="ARBA" id="ARBA00022833"/>
    </source>
</evidence>
<feature type="domain" description="C2H2-type" evidence="12">
    <location>
        <begin position="172"/>
        <end position="199"/>
    </location>
</feature>
<dbReference type="PROSITE" id="PS00028">
    <property type="entry name" value="ZINC_FINGER_C2H2_1"/>
    <property type="match status" value="6"/>
</dbReference>
<evidence type="ECO:0000313" key="13">
    <source>
        <dbReference type="EMBL" id="GFY70943.1"/>
    </source>
</evidence>
<evidence type="ECO:0000256" key="7">
    <source>
        <dbReference type="ARBA" id="ARBA00023015"/>
    </source>
</evidence>
<dbReference type="GO" id="GO:0005634">
    <property type="term" value="C:nucleus"/>
    <property type="evidence" value="ECO:0007669"/>
    <property type="project" value="UniProtKB-SubCell"/>
</dbReference>
<dbReference type="InterPro" id="IPR036236">
    <property type="entry name" value="Znf_C2H2_sf"/>
</dbReference>
<proteinExistence type="inferred from homology"/>
<dbReference type="FunFam" id="3.30.160.60:FF:001156">
    <property type="entry name" value="Zinc finger protein 407"/>
    <property type="match status" value="1"/>
</dbReference>
<reference evidence="13" key="1">
    <citation type="submission" date="2020-08" db="EMBL/GenBank/DDBJ databases">
        <title>Multicomponent nature underlies the extraordinary mechanical properties of spider dragline silk.</title>
        <authorList>
            <person name="Kono N."/>
            <person name="Nakamura H."/>
            <person name="Mori M."/>
            <person name="Yoshida Y."/>
            <person name="Ohtoshi R."/>
            <person name="Malay A.D."/>
            <person name="Moran D.A.P."/>
            <person name="Tomita M."/>
            <person name="Numata K."/>
            <person name="Arakawa K."/>
        </authorList>
    </citation>
    <scope>NUCLEOTIDE SEQUENCE</scope>
</reference>
<dbReference type="FunFam" id="3.30.160.60:FF:000145">
    <property type="entry name" value="Zinc finger protein 574"/>
    <property type="match status" value="1"/>
</dbReference>
<keyword evidence="9" id="KW-0804">Transcription</keyword>
<dbReference type="GO" id="GO:0008270">
    <property type="term" value="F:zinc ion binding"/>
    <property type="evidence" value="ECO:0007669"/>
    <property type="project" value="UniProtKB-KW"/>
</dbReference>